<evidence type="ECO:0000256" key="2">
    <source>
        <dbReference type="ARBA" id="ARBA00010792"/>
    </source>
</evidence>
<feature type="transmembrane region" description="Helical" evidence="7">
    <location>
        <begin position="194"/>
        <end position="215"/>
    </location>
</feature>
<gene>
    <name evidence="9" type="ORF">JOE66_000703</name>
</gene>
<evidence type="ECO:0000256" key="1">
    <source>
        <dbReference type="ARBA" id="ARBA00004651"/>
    </source>
</evidence>
<keyword evidence="3 7" id="KW-1003">Cell membrane</keyword>
<keyword evidence="10" id="KW-1185">Reference proteome</keyword>
<dbReference type="InterPro" id="IPR032816">
    <property type="entry name" value="VTT_dom"/>
</dbReference>
<accession>A0ABS2L235</accession>
<dbReference type="Proteomes" id="UP000776164">
    <property type="component" value="Unassembled WGS sequence"/>
</dbReference>
<dbReference type="RefSeq" id="WP_307827034.1">
    <property type="nucleotide sequence ID" value="NZ_BAAAHT010000017.1"/>
</dbReference>
<evidence type="ECO:0000256" key="5">
    <source>
        <dbReference type="ARBA" id="ARBA00022989"/>
    </source>
</evidence>
<evidence type="ECO:0000256" key="4">
    <source>
        <dbReference type="ARBA" id="ARBA00022692"/>
    </source>
</evidence>
<comment type="caution">
    <text evidence="9">The sequence shown here is derived from an EMBL/GenBank/DDBJ whole genome shotgun (WGS) entry which is preliminary data.</text>
</comment>
<feature type="transmembrane region" description="Helical" evidence="7">
    <location>
        <begin position="159"/>
        <end position="182"/>
    </location>
</feature>
<feature type="domain" description="VTT" evidence="8">
    <location>
        <begin position="53"/>
        <end position="179"/>
    </location>
</feature>
<dbReference type="PANTHER" id="PTHR30353:SF0">
    <property type="entry name" value="TRANSMEMBRANE PROTEIN"/>
    <property type="match status" value="1"/>
</dbReference>
<evidence type="ECO:0000256" key="7">
    <source>
        <dbReference type="RuleBase" id="RU367016"/>
    </source>
</evidence>
<reference evidence="9 10" key="1">
    <citation type="submission" date="2021-01" db="EMBL/GenBank/DDBJ databases">
        <title>Sequencing the genomes of 1000 actinobacteria strains.</title>
        <authorList>
            <person name="Klenk H.-P."/>
        </authorList>
    </citation>
    <scope>NUCLEOTIDE SEQUENCE [LARGE SCALE GENOMIC DNA]</scope>
    <source>
        <strain evidence="9 10">DSM 13057</strain>
    </source>
</reference>
<sequence>MFSEVAASGAAVLAAINPINPESIISGAGPWALVVVCAIVFAETGLLIGFVLPGDTLLFFTGLLTYTGVISAPLWLVLLAVSLSAILGDQLGYFIGYRTGPRIFERKDSGLFSTKNVARTQQFFDKYGGTAVILARFVAVVRTFAPVAAGVGKMHYLRFLGYNAIGAVAWAFIVILLGYFLGHIPGVADVVTQYIDVVIIGIVVISLGTVLVQVLRSRRKQGKQGES</sequence>
<dbReference type="InterPro" id="IPR032818">
    <property type="entry name" value="DedA-like"/>
</dbReference>
<name>A0ABS2L235_9MICO</name>
<evidence type="ECO:0000256" key="3">
    <source>
        <dbReference type="ARBA" id="ARBA00022475"/>
    </source>
</evidence>
<comment type="similarity">
    <text evidence="2 7">Belongs to the DedA family.</text>
</comment>
<evidence type="ECO:0000256" key="6">
    <source>
        <dbReference type="ARBA" id="ARBA00023136"/>
    </source>
</evidence>
<evidence type="ECO:0000313" key="10">
    <source>
        <dbReference type="Proteomes" id="UP000776164"/>
    </source>
</evidence>
<keyword evidence="6 7" id="KW-0472">Membrane</keyword>
<evidence type="ECO:0000313" key="9">
    <source>
        <dbReference type="EMBL" id="MBM7471069.1"/>
    </source>
</evidence>
<feature type="transmembrane region" description="Helical" evidence="7">
    <location>
        <begin position="31"/>
        <end position="52"/>
    </location>
</feature>
<dbReference type="PANTHER" id="PTHR30353">
    <property type="entry name" value="INNER MEMBRANE PROTEIN DEDA-RELATED"/>
    <property type="match status" value="1"/>
</dbReference>
<feature type="transmembrane region" description="Helical" evidence="7">
    <location>
        <begin position="64"/>
        <end position="87"/>
    </location>
</feature>
<evidence type="ECO:0000259" key="8">
    <source>
        <dbReference type="Pfam" id="PF09335"/>
    </source>
</evidence>
<organism evidence="9 10">
    <name type="scientific">Subtercola frigoramans</name>
    <dbReference type="NCBI Taxonomy" id="120298"/>
    <lineage>
        <taxon>Bacteria</taxon>
        <taxon>Bacillati</taxon>
        <taxon>Actinomycetota</taxon>
        <taxon>Actinomycetes</taxon>
        <taxon>Micrococcales</taxon>
        <taxon>Microbacteriaceae</taxon>
        <taxon>Subtercola</taxon>
    </lineage>
</organism>
<feature type="transmembrane region" description="Helical" evidence="7">
    <location>
        <begin position="133"/>
        <end position="152"/>
    </location>
</feature>
<comment type="subcellular location">
    <subcellularLocation>
        <location evidence="1 7">Cell membrane</location>
        <topology evidence="1 7">Multi-pass membrane protein</topology>
    </subcellularLocation>
</comment>
<protein>
    <submittedName>
        <fullName evidence="9">Membrane-associated protein</fullName>
    </submittedName>
</protein>
<dbReference type="EMBL" id="JAFBBU010000001">
    <property type="protein sequence ID" value="MBM7471069.1"/>
    <property type="molecule type" value="Genomic_DNA"/>
</dbReference>
<dbReference type="Pfam" id="PF09335">
    <property type="entry name" value="VTT_dom"/>
    <property type="match status" value="1"/>
</dbReference>
<keyword evidence="4 7" id="KW-0812">Transmembrane</keyword>
<proteinExistence type="inferred from homology"/>
<keyword evidence="5 7" id="KW-1133">Transmembrane helix</keyword>